<dbReference type="AlphaFoldDB" id="A0AAD5TGD9"/>
<evidence type="ECO:0000259" key="4">
    <source>
        <dbReference type="PROSITE" id="PS51186"/>
    </source>
</evidence>
<reference evidence="5" key="1">
    <citation type="submission" date="2020-05" db="EMBL/GenBank/DDBJ databases">
        <title>Phylogenomic resolution of chytrid fungi.</title>
        <authorList>
            <person name="Stajich J.E."/>
            <person name="Amses K."/>
            <person name="Simmons R."/>
            <person name="Seto K."/>
            <person name="Myers J."/>
            <person name="Bonds A."/>
            <person name="Quandt C.A."/>
            <person name="Barry K."/>
            <person name="Liu P."/>
            <person name="Grigoriev I."/>
            <person name="Longcore J.E."/>
            <person name="James T.Y."/>
        </authorList>
    </citation>
    <scope>NUCLEOTIDE SEQUENCE</scope>
    <source>
        <strain evidence="5">JEL0379</strain>
    </source>
</reference>
<evidence type="ECO:0000256" key="1">
    <source>
        <dbReference type="ARBA" id="ARBA00009342"/>
    </source>
</evidence>
<gene>
    <name evidence="5" type="primary">NAT9</name>
    <name evidence="5" type="ORF">HDU87_006551</name>
</gene>
<dbReference type="InterPro" id="IPR039135">
    <property type="entry name" value="NAT9-like"/>
</dbReference>
<dbReference type="SUPFAM" id="SSF55729">
    <property type="entry name" value="Acyl-CoA N-acyltransferases (Nat)"/>
    <property type="match status" value="1"/>
</dbReference>
<dbReference type="PROSITE" id="PS51186">
    <property type="entry name" value="GNAT"/>
    <property type="match status" value="1"/>
</dbReference>
<keyword evidence="6" id="KW-1185">Reference proteome</keyword>
<evidence type="ECO:0000313" key="5">
    <source>
        <dbReference type="EMBL" id="KAJ3175017.1"/>
    </source>
</evidence>
<evidence type="ECO:0000256" key="2">
    <source>
        <dbReference type="ARBA" id="ARBA00022679"/>
    </source>
</evidence>
<dbReference type="PANTHER" id="PTHR13256">
    <property type="entry name" value="N-ACETYLTRANSFERASE 9"/>
    <property type="match status" value="1"/>
</dbReference>
<sequence>MKANINTVLKTSSGSTVLVPYRKEHVEIYHAWMQDPFLQEMTASEPLSIDEEYAMQESWAVDEGKCTFIVLDSLEPTNRVGRSSTFGGMIGDVNLYLTTPKTAEIEIMIAEPHARGKGHGKTALLLMMHYAYRVLGITELFARVSDVNVSSLRLFQKSLGFVVTEPSNYFKETTLAVRGEEIAKALGQLADVEEGTFNEVLT</sequence>
<dbReference type="InterPro" id="IPR000182">
    <property type="entry name" value="GNAT_dom"/>
</dbReference>
<protein>
    <submittedName>
        <fullName evidence="5">N-acetyltransferase 9</fullName>
    </submittedName>
</protein>
<evidence type="ECO:0000313" key="6">
    <source>
        <dbReference type="Proteomes" id="UP001212152"/>
    </source>
</evidence>
<dbReference type="GO" id="GO:0008080">
    <property type="term" value="F:N-acetyltransferase activity"/>
    <property type="evidence" value="ECO:0007669"/>
    <property type="project" value="InterPro"/>
</dbReference>
<feature type="domain" description="N-acetyltransferase" evidence="4">
    <location>
        <begin position="16"/>
        <end position="180"/>
    </location>
</feature>
<dbReference type="PANTHER" id="PTHR13256:SF16">
    <property type="entry name" value="ALPHA_BETA-TUBULIN-N-ACETYLTRANSFERASE 9"/>
    <property type="match status" value="1"/>
</dbReference>
<dbReference type="Gene3D" id="3.40.630.30">
    <property type="match status" value="1"/>
</dbReference>
<dbReference type="Pfam" id="PF13302">
    <property type="entry name" value="Acetyltransf_3"/>
    <property type="match status" value="1"/>
</dbReference>
<comment type="similarity">
    <text evidence="1">Belongs to the acetyltransferase family. GNAT subfamily.</text>
</comment>
<proteinExistence type="inferred from homology"/>
<dbReference type="Proteomes" id="UP001212152">
    <property type="component" value="Unassembled WGS sequence"/>
</dbReference>
<organism evidence="5 6">
    <name type="scientific">Geranomyces variabilis</name>
    <dbReference type="NCBI Taxonomy" id="109894"/>
    <lineage>
        <taxon>Eukaryota</taxon>
        <taxon>Fungi</taxon>
        <taxon>Fungi incertae sedis</taxon>
        <taxon>Chytridiomycota</taxon>
        <taxon>Chytridiomycota incertae sedis</taxon>
        <taxon>Chytridiomycetes</taxon>
        <taxon>Spizellomycetales</taxon>
        <taxon>Powellomycetaceae</taxon>
        <taxon>Geranomyces</taxon>
    </lineage>
</organism>
<keyword evidence="3" id="KW-0012">Acyltransferase</keyword>
<name>A0AAD5TGD9_9FUNG</name>
<accession>A0AAD5TGD9</accession>
<evidence type="ECO:0000256" key="3">
    <source>
        <dbReference type="ARBA" id="ARBA00023315"/>
    </source>
</evidence>
<keyword evidence="2" id="KW-0808">Transferase</keyword>
<dbReference type="InterPro" id="IPR016181">
    <property type="entry name" value="Acyl_CoA_acyltransferase"/>
</dbReference>
<comment type="caution">
    <text evidence="5">The sequence shown here is derived from an EMBL/GenBank/DDBJ whole genome shotgun (WGS) entry which is preliminary data.</text>
</comment>
<dbReference type="EMBL" id="JADGJQ010000057">
    <property type="protein sequence ID" value="KAJ3175017.1"/>
    <property type="molecule type" value="Genomic_DNA"/>
</dbReference>